<evidence type="ECO:0000256" key="2">
    <source>
        <dbReference type="ARBA" id="ARBA00008064"/>
    </source>
</evidence>
<dbReference type="Gene3D" id="3.10.20.410">
    <property type="match status" value="1"/>
</dbReference>
<dbReference type="FunFam" id="2.60.40.3110:FF:000001">
    <property type="entry name" value="Putative fimbrial outer membrane usher"/>
    <property type="match status" value="1"/>
</dbReference>
<keyword evidence="7" id="KW-0732">Signal</keyword>
<dbReference type="InterPro" id="IPR025885">
    <property type="entry name" value="PapC_N"/>
</dbReference>
<dbReference type="GO" id="GO:0009297">
    <property type="term" value="P:pilus assembly"/>
    <property type="evidence" value="ECO:0007669"/>
    <property type="project" value="InterPro"/>
</dbReference>
<dbReference type="SUPFAM" id="SSF141729">
    <property type="entry name" value="FimD N-terminal domain-like"/>
    <property type="match status" value="1"/>
</dbReference>
<dbReference type="Gene3D" id="2.60.40.2610">
    <property type="entry name" value="Outer membrane usher protein FimD, plug domain"/>
    <property type="match status" value="1"/>
</dbReference>
<dbReference type="InterPro" id="IPR000015">
    <property type="entry name" value="Fimb_usher"/>
</dbReference>
<gene>
    <name evidence="13" type="primary">fimD</name>
    <name evidence="13" type="ORF">CLR69_03750</name>
</gene>
<evidence type="ECO:0000313" key="13">
    <source>
        <dbReference type="EMBL" id="RYC44168.1"/>
    </source>
</evidence>
<keyword evidence="5 10" id="KW-1029">Fimbrium biogenesis</keyword>
<evidence type="ECO:0000256" key="1">
    <source>
        <dbReference type="ARBA" id="ARBA00004571"/>
    </source>
</evidence>
<dbReference type="Pfam" id="PF13953">
    <property type="entry name" value="PapC_C"/>
    <property type="match status" value="1"/>
</dbReference>
<feature type="domain" description="PapC-like C-terminal" evidence="11">
    <location>
        <begin position="796"/>
        <end position="860"/>
    </location>
</feature>
<dbReference type="NCBIfam" id="NF011740">
    <property type="entry name" value="PRK15193.1"/>
    <property type="match status" value="1"/>
</dbReference>
<dbReference type="InterPro" id="IPR043142">
    <property type="entry name" value="PapC-like_C_sf"/>
</dbReference>
<dbReference type="Pfam" id="PF13954">
    <property type="entry name" value="PapC_N"/>
    <property type="match status" value="1"/>
</dbReference>
<dbReference type="InterPro" id="IPR018030">
    <property type="entry name" value="Fimbrial_membr_usher_CS"/>
</dbReference>
<sequence length="876" mass="96773">MRSEPTKQQRSAAPYRAVRPCLRWYPAVMLYMAFPLAGDAETFFNPTFLSDDPSAIADLSRFDKGEGQPPGVYRVEIYVNADYVVSRDIAFQLRTPSDKPPSDDTGLEPCLTIALLEQLNVNLQSFSSLRDEPASACINVPQAIPDASVRFDFELQRLNISLPQIALKSAGRGYISPEEWDEGITSALFNYQFTGSNTHGDARSDSYFLNLDSGVNWNGWRLRDYSTWRYSRYANQRYNEFQHVSTYLQRAIIPWRSELTIGDSNTVGEVFDSLGFRGVQLASDDAMLPDSLRGFAPTIRGIAKSNARVTIRQNSYVIYQAYVAPGAFEITDLYPTSSSGDLQVTITESDNSTNSFVVPYSAVPLLQRENRMKYSAMVGKYRSNNSQQDQPLFGQGTLIWGRSAGVTLYGGTQLAEDYQALTLGSGKNLGDWGAFSADLTQAYSTLSDGSDHKGQSLRFLYAKSLNDLGTNFQILGYRYSTKGFFTLDEASYKNMSGYTVDFTDVQPVLRDYYNLNNAKKSRMQMNITQQLGKGMGSLFLTGSRQDYWHTDGTNDLLQVGYSNVYRGVSYNLSYSYNKNQGLEERNQLFAFNLSVPLGQWLSGHREGINLRRSQNTAYASYNMTSDNQGRTLQQVGVSGTMLPDGNLNYNVSQGYGNRGIGNSGNAGLGYQGTYGNSNANYNYTRNTRQLNYGVSGGVVAHADGVTFSQPLGDTNVLIKVPGTSRVRVENTTGIQTDWRGYAVIPYASVYRNNRIALDVNSLNQNTEVNNTVANLVPTRGAMVRASFTAYQGGRALISLQQRNGRPVPFGALVSRVDSDSTGIVGDDGQVFLSGLTPEGELKVAWGSGSQQQCTLRYALPDGSENQPVSYTKAVCQ</sequence>
<dbReference type="Gene3D" id="2.60.40.2070">
    <property type="match status" value="1"/>
</dbReference>
<dbReference type="AlphaFoldDB" id="A0A9X8JI33"/>
<dbReference type="PANTHER" id="PTHR30451">
    <property type="entry name" value="OUTER MEMBRANE USHER PROTEIN"/>
    <property type="match status" value="1"/>
</dbReference>
<comment type="subcellular location">
    <subcellularLocation>
        <location evidence="1 10">Cell outer membrane</location>
        <topology evidence="1 10">Multi-pass membrane protein</topology>
    </subcellularLocation>
</comment>
<dbReference type="InterPro" id="IPR042186">
    <property type="entry name" value="FimD_plug_dom"/>
</dbReference>
<dbReference type="GO" id="GO:0015473">
    <property type="term" value="F:fimbrial usher porin activity"/>
    <property type="evidence" value="ECO:0007669"/>
    <property type="project" value="InterPro"/>
</dbReference>
<evidence type="ECO:0000259" key="12">
    <source>
        <dbReference type="Pfam" id="PF13954"/>
    </source>
</evidence>
<evidence type="ECO:0000256" key="4">
    <source>
        <dbReference type="ARBA" id="ARBA00022452"/>
    </source>
</evidence>
<dbReference type="FunFam" id="2.60.40.2610:FF:000001">
    <property type="entry name" value="Outer membrane fimbrial usher protein"/>
    <property type="match status" value="1"/>
</dbReference>
<feature type="domain" description="PapC N-terminal" evidence="12">
    <location>
        <begin position="44"/>
        <end position="194"/>
    </location>
</feature>
<dbReference type="OrthoDB" id="6554712at2"/>
<dbReference type="Proteomes" id="UP001138460">
    <property type="component" value="Unassembled WGS sequence"/>
</dbReference>
<keyword evidence="6 10" id="KW-0812">Transmembrane</keyword>
<comment type="similarity">
    <text evidence="2 10">Belongs to the fimbrial export usher family.</text>
</comment>
<dbReference type="EMBL" id="NWTM01000001">
    <property type="protein sequence ID" value="RYC44168.1"/>
    <property type="molecule type" value="Genomic_DNA"/>
</dbReference>
<comment type="caution">
    <text evidence="13">The sequence shown here is derived from an EMBL/GenBank/DDBJ whole genome shotgun (WGS) entry which is preliminary data.</text>
</comment>
<dbReference type="PANTHER" id="PTHR30451:SF21">
    <property type="entry name" value="FIMBRIAL USHER DOMAIN-CONTAINING PROTEIN YDET-RELATED"/>
    <property type="match status" value="1"/>
</dbReference>
<accession>A0A9X8JI33</accession>
<evidence type="ECO:0000256" key="8">
    <source>
        <dbReference type="ARBA" id="ARBA00023136"/>
    </source>
</evidence>
<proteinExistence type="inferred from homology"/>
<keyword evidence="3 10" id="KW-0813">Transport</keyword>
<evidence type="ECO:0000256" key="5">
    <source>
        <dbReference type="ARBA" id="ARBA00022558"/>
    </source>
</evidence>
<dbReference type="Gene3D" id="2.60.40.3110">
    <property type="match status" value="1"/>
</dbReference>
<dbReference type="RefSeq" id="WP_129711599.1">
    <property type="nucleotide sequence ID" value="NZ_JBEHFA010000003.1"/>
</dbReference>
<dbReference type="InterPro" id="IPR037224">
    <property type="entry name" value="PapC_N_sf"/>
</dbReference>
<dbReference type="GO" id="GO:0009279">
    <property type="term" value="C:cell outer membrane"/>
    <property type="evidence" value="ECO:0007669"/>
    <property type="project" value="UniProtKB-SubCell"/>
</dbReference>
<keyword evidence="9 10" id="KW-0998">Cell outer membrane</keyword>
<keyword evidence="4" id="KW-1134">Transmembrane beta strand</keyword>
<reference evidence="13 14" key="1">
    <citation type="journal article" date="2018" name="Syst. Appl. Microbiol.">
        <title>Pectobacterium zantedeschiae sp. nov. a new species of a soft rot pathogen isolated from Calla lily (Zantedeschia spp.).</title>
        <authorList>
            <person name="Waleron M."/>
            <person name="Misztak A."/>
            <person name="Waleron M."/>
            <person name="Franczuk M."/>
            <person name="Jonca J."/>
            <person name="Wielgomas B."/>
            <person name="Mikicinski A."/>
            <person name="Popovic T."/>
            <person name="Waleron K."/>
        </authorList>
    </citation>
    <scope>NUCLEOTIDE SEQUENCE [LARGE SCALE GENOMIC DNA]</scope>
    <source>
        <strain evidence="13 14">9M</strain>
    </source>
</reference>
<keyword evidence="14" id="KW-1185">Reference proteome</keyword>
<name>A0A9X8JI33_9GAMM</name>
<evidence type="ECO:0000256" key="3">
    <source>
        <dbReference type="ARBA" id="ARBA00022448"/>
    </source>
</evidence>
<evidence type="ECO:0000313" key="14">
    <source>
        <dbReference type="Proteomes" id="UP001138460"/>
    </source>
</evidence>
<dbReference type="InterPro" id="IPR025949">
    <property type="entry name" value="PapC-like_C"/>
</dbReference>
<evidence type="ECO:0000256" key="10">
    <source>
        <dbReference type="RuleBase" id="RU003884"/>
    </source>
</evidence>
<keyword evidence="8 10" id="KW-0472">Membrane</keyword>
<protein>
    <submittedName>
        <fullName evidence="13">Outer membrane usher protein FimD</fullName>
    </submittedName>
</protein>
<dbReference type="Pfam" id="PF00577">
    <property type="entry name" value="Usher"/>
    <property type="match status" value="1"/>
</dbReference>
<evidence type="ECO:0000256" key="7">
    <source>
        <dbReference type="ARBA" id="ARBA00022729"/>
    </source>
</evidence>
<dbReference type="PROSITE" id="PS01151">
    <property type="entry name" value="FIMBRIAL_USHER"/>
    <property type="match status" value="1"/>
</dbReference>
<evidence type="ECO:0000256" key="6">
    <source>
        <dbReference type="ARBA" id="ARBA00022692"/>
    </source>
</evidence>
<evidence type="ECO:0000259" key="11">
    <source>
        <dbReference type="Pfam" id="PF13953"/>
    </source>
</evidence>
<evidence type="ECO:0000256" key="9">
    <source>
        <dbReference type="ARBA" id="ARBA00023237"/>
    </source>
</evidence>
<dbReference type="NCBIfam" id="NF011745">
    <property type="entry name" value="PRK15198.1"/>
    <property type="match status" value="1"/>
</dbReference>
<organism evidence="13 14">
    <name type="scientific">Pectobacterium zantedeschiae</name>
    <dbReference type="NCBI Taxonomy" id="2034769"/>
    <lineage>
        <taxon>Bacteria</taxon>
        <taxon>Pseudomonadati</taxon>
        <taxon>Pseudomonadota</taxon>
        <taxon>Gammaproteobacteria</taxon>
        <taxon>Enterobacterales</taxon>
        <taxon>Pectobacteriaceae</taxon>
        <taxon>Pectobacterium</taxon>
    </lineage>
</organism>